<dbReference type="AlphaFoldDB" id="A0A968KWL4"/>
<organism evidence="1 2">
    <name type="scientific">Entomospira culicis</name>
    <dbReference type="NCBI Taxonomy" id="2719989"/>
    <lineage>
        <taxon>Bacteria</taxon>
        <taxon>Pseudomonadati</taxon>
        <taxon>Spirochaetota</taxon>
        <taxon>Spirochaetia</taxon>
        <taxon>Spirochaetales</taxon>
        <taxon>Spirochaetaceae</taxon>
        <taxon>Entomospira</taxon>
    </lineage>
</organism>
<dbReference type="RefSeq" id="WP_167695460.1">
    <property type="nucleotide sequence ID" value="NZ_CP118181.1"/>
</dbReference>
<name>A0A968KWL4_9SPIO</name>
<keyword evidence="2" id="KW-1185">Reference proteome</keyword>
<dbReference type="EMBL" id="JAATLM010000001">
    <property type="protein sequence ID" value="NIZ69367.1"/>
    <property type="molecule type" value="Genomic_DNA"/>
</dbReference>
<dbReference type="Proteomes" id="UP000778951">
    <property type="component" value="Unassembled WGS sequence"/>
</dbReference>
<protein>
    <submittedName>
        <fullName evidence="1">Uncharacterized protein</fullName>
    </submittedName>
</protein>
<comment type="caution">
    <text evidence="1">The sequence shown here is derived from an EMBL/GenBank/DDBJ whole genome shotgun (WGS) entry which is preliminary data.</text>
</comment>
<evidence type="ECO:0000313" key="1">
    <source>
        <dbReference type="EMBL" id="NIZ69367.1"/>
    </source>
</evidence>
<evidence type="ECO:0000313" key="2">
    <source>
        <dbReference type="Proteomes" id="UP000778951"/>
    </source>
</evidence>
<accession>A0A968KWL4</accession>
<reference evidence="1" key="1">
    <citation type="submission" date="2020-03" db="EMBL/GenBank/DDBJ databases">
        <title>Spirochaetal bacteria isolated from arthropods constitute a novel genus Entomospira genus novum within the order Spirochaetales.</title>
        <authorList>
            <person name="Grana-Miraglia L."/>
            <person name="Sikutova S."/>
            <person name="Fingerle V."/>
            <person name="Sing A."/>
            <person name="Castillo-Ramirez S."/>
            <person name="Margos G."/>
            <person name="Rudolf I."/>
        </authorList>
    </citation>
    <scope>NUCLEOTIDE SEQUENCE</scope>
    <source>
        <strain evidence="1">BR149</strain>
    </source>
</reference>
<gene>
    <name evidence="1" type="ORF">HCT48_03950</name>
</gene>
<sequence length="502" mass="57090">MKSIYIGLLSGLLWLQALPSYALFKIGFIDIFPTVRATSRNFTDEPIDRLFYTQYHLNPKAAIVGIDYEIYGIHFFLALDFMKNLEAEFGNMAWTNIPIAKNLPAAGSSNFPSEGFIGYENNLLSTSVGRRRAHLGPGTHSLMLSSQTPYFDGVWLSFHPETRENERFIYTFFLAADDTAALKRLWGSFDPYDSDINQPNRYRQRTKFLAVHRIGYQFEHIRFGIAESSVIYGTPLTFFNVNPAMFWHNTYEVGLNVTLGFDVEALVGAKKNVRVYGEFLLDDVKTAVEEDGNPHAFGLSLGVEWHLFDNEEIYLGANFDYDRNTVRERRATFTQSGLRLGFQAIWATPYLYSRADDDPLGKLTFHNQLQLGVGHWSVLENYIGFTYGPDTILLELQANYLSERWKIDGAFGMLFWGKHGSSNSGFLPAYQGPMQIGGLFDPLNIGNNLFSGLERLLLIPNVRVFYAMKSWLSIYGGFYSELDTLNFSRSRATLESGVAMRF</sequence>
<proteinExistence type="predicted"/>